<evidence type="ECO:0000313" key="2">
    <source>
        <dbReference type="Proteomes" id="UP000600799"/>
    </source>
</evidence>
<proteinExistence type="predicted"/>
<comment type="caution">
    <text evidence="1">The sequence shown here is derived from an EMBL/GenBank/DDBJ whole genome shotgun (WGS) entry which is preliminary data.</text>
</comment>
<protein>
    <submittedName>
        <fullName evidence="1">Uncharacterized protein</fullName>
    </submittedName>
</protein>
<dbReference type="RefSeq" id="WP_196277423.1">
    <property type="nucleotide sequence ID" value="NZ_JADQDC010000025.1"/>
</dbReference>
<organism evidence="1 2">
    <name type="scientific">Novosphingobium jiangmenense</name>
    <dbReference type="NCBI Taxonomy" id="2791981"/>
    <lineage>
        <taxon>Bacteria</taxon>
        <taxon>Pseudomonadati</taxon>
        <taxon>Pseudomonadota</taxon>
        <taxon>Alphaproteobacteria</taxon>
        <taxon>Sphingomonadales</taxon>
        <taxon>Sphingomonadaceae</taxon>
        <taxon>Novosphingobium</taxon>
    </lineage>
</organism>
<reference evidence="1 2" key="1">
    <citation type="submission" date="2020-11" db="EMBL/GenBank/DDBJ databases">
        <title>The genome sequence of Novosphingobium sp. 1Y9A.</title>
        <authorList>
            <person name="Liu Y."/>
        </authorList>
    </citation>
    <scope>NUCLEOTIDE SEQUENCE [LARGE SCALE GENOMIC DNA]</scope>
    <source>
        <strain evidence="1 2">1Y9A</strain>
    </source>
</reference>
<dbReference type="Proteomes" id="UP000600799">
    <property type="component" value="Unassembled WGS sequence"/>
</dbReference>
<dbReference type="EMBL" id="JADQDC010000025">
    <property type="protein sequence ID" value="MBF9153156.1"/>
    <property type="molecule type" value="Genomic_DNA"/>
</dbReference>
<evidence type="ECO:0000313" key="1">
    <source>
        <dbReference type="EMBL" id="MBF9153156.1"/>
    </source>
</evidence>
<sequence length="81" mass="9287">MQDLMTSNHLHFTIIPFRVVNELVWNHENLMHGAILDRLRLPLQAWQGTQLASTGVPIDSADRVDEIVEWLAEFIDYAMAA</sequence>
<keyword evidence="2" id="KW-1185">Reference proteome</keyword>
<gene>
    <name evidence="1" type="ORF">I2488_19305</name>
</gene>
<name>A0ABS0HMB4_9SPHN</name>
<accession>A0ABS0HMB4</accession>